<accession>A0A644X4S6</accession>
<dbReference type="EMBL" id="VSSQ01001794">
    <property type="protein sequence ID" value="MPM11170.1"/>
    <property type="molecule type" value="Genomic_DNA"/>
</dbReference>
<organism evidence="1">
    <name type="scientific">bioreactor metagenome</name>
    <dbReference type="NCBI Taxonomy" id="1076179"/>
    <lineage>
        <taxon>unclassified sequences</taxon>
        <taxon>metagenomes</taxon>
        <taxon>ecological metagenomes</taxon>
    </lineage>
</organism>
<dbReference type="AlphaFoldDB" id="A0A644X4S6"/>
<name>A0A644X4S6_9ZZZZ</name>
<comment type="caution">
    <text evidence="1">The sequence shown here is derived from an EMBL/GenBank/DDBJ whole genome shotgun (WGS) entry which is preliminary data.</text>
</comment>
<proteinExistence type="predicted"/>
<sequence>MDEPVTACHHVKRDKLFYVVSRESHIFTSMSLSQSCIITFSHGRSPTFSHEHIPCSLFNQDIQIGQQPQHTGIGEFCLLQFILRGKNNVVP</sequence>
<protein>
    <submittedName>
        <fullName evidence="1">Uncharacterized protein</fullName>
    </submittedName>
</protein>
<evidence type="ECO:0000313" key="1">
    <source>
        <dbReference type="EMBL" id="MPM11170.1"/>
    </source>
</evidence>
<gene>
    <name evidence="1" type="ORF">SDC9_57509</name>
</gene>
<reference evidence="1" key="1">
    <citation type="submission" date="2019-08" db="EMBL/GenBank/DDBJ databases">
        <authorList>
            <person name="Kucharzyk K."/>
            <person name="Murdoch R.W."/>
            <person name="Higgins S."/>
            <person name="Loffler F."/>
        </authorList>
    </citation>
    <scope>NUCLEOTIDE SEQUENCE</scope>
</reference>